<name>A0A7J9UYU8_9MICO</name>
<dbReference type="AlphaFoldDB" id="A0A7J9UYU8"/>
<dbReference type="SUPFAM" id="SSF88713">
    <property type="entry name" value="Glycoside hydrolase/deacetylase"/>
    <property type="match status" value="1"/>
</dbReference>
<evidence type="ECO:0000259" key="1">
    <source>
        <dbReference type="PROSITE" id="PS51677"/>
    </source>
</evidence>
<proteinExistence type="predicted"/>
<reference evidence="2 3" key="1">
    <citation type="submission" date="2019-10" db="EMBL/GenBank/DDBJ databases">
        <title>Georgenia wutianyii sp. nov. and Georgenia yuyongxinii sp. nov. isolated from plateau pika (Ochotona curzoniae) in the Qinghai-Tibet plateau of China.</title>
        <authorList>
            <person name="Tian Z."/>
        </authorList>
    </citation>
    <scope>NUCLEOTIDE SEQUENCE [LARGE SCALE GENOMIC DNA]</scope>
    <source>
        <strain evidence="2 3">JCM 15130</strain>
    </source>
</reference>
<dbReference type="GO" id="GO:0016810">
    <property type="term" value="F:hydrolase activity, acting on carbon-nitrogen (but not peptide) bonds"/>
    <property type="evidence" value="ECO:0007669"/>
    <property type="project" value="InterPro"/>
</dbReference>
<dbReference type="PANTHER" id="PTHR10587">
    <property type="entry name" value="GLYCOSYL TRANSFERASE-RELATED"/>
    <property type="match status" value="1"/>
</dbReference>
<protein>
    <submittedName>
        <fullName evidence="2">Polysaccharide deacetylase family protein</fullName>
    </submittedName>
</protein>
<dbReference type="CDD" id="cd10959">
    <property type="entry name" value="CE4_NodB_like_3"/>
    <property type="match status" value="1"/>
</dbReference>
<dbReference type="InterPro" id="IPR050248">
    <property type="entry name" value="Polysacc_deacetylase_ArnD"/>
</dbReference>
<dbReference type="EMBL" id="WHPD01003047">
    <property type="protein sequence ID" value="MPV89808.1"/>
    <property type="molecule type" value="Genomic_DNA"/>
</dbReference>
<organism evidence="2 3">
    <name type="scientific">Georgenia ruanii</name>
    <dbReference type="NCBI Taxonomy" id="348442"/>
    <lineage>
        <taxon>Bacteria</taxon>
        <taxon>Bacillati</taxon>
        <taxon>Actinomycetota</taxon>
        <taxon>Actinomycetes</taxon>
        <taxon>Micrococcales</taxon>
        <taxon>Bogoriellaceae</taxon>
        <taxon>Georgenia</taxon>
    </lineage>
</organism>
<comment type="caution">
    <text evidence="2">The sequence shown here is derived from an EMBL/GenBank/DDBJ whole genome shotgun (WGS) entry which is preliminary data.</text>
</comment>
<dbReference type="InterPro" id="IPR011330">
    <property type="entry name" value="Glyco_hydro/deAcase_b/a-brl"/>
</dbReference>
<dbReference type="InterPro" id="IPR002509">
    <property type="entry name" value="NODB_dom"/>
</dbReference>
<feature type="domain" description="NodB homology" evidence="1">
    <location>
        <begin position="22"/>
        <end position="207"/>
    </location>
</feature>
<keyword evidence="3" id="KW-1185">Reference proteome</keyword>
<dbReference type="GO" id="GO:0005975">
    <property type="term" value="P:carbohydrate metabolic process"/>
    <property type="evidence" value="ECO:0007669"/>
    <property type="project" value="InterPro"/>
</dbReference>
<dbReference type="Pfam" id="PF01522">
    <property type="entry name" value="Polysacc_deac_1"/>
    <property type="match status" value="1"/>
</dbReference>
<dbReference type="PANTHER" id="PTHR10587:SF137">
    <property type="entry name" value="4-DEOXY-4-FORMAMIDO-L-ARABINOSE-PHOSPHOUNDECAPRENOL DEFORMYLASE ARND-RELATED"/>
    <property type="match status" value="1"/>
</dbReference>
<dbReference type="Proteomes" id="UP000429644">
    <property type="component" value="Unassembled WGS sequence"/>
</dbReference>
<dbReference type="PROSITE" id="PS51677">
    <property type="entry name" value="NODB"/>
    <property type="match status" value="1"/>
</dbReference>
<evidence type="ECO:0000313" key="3">
    <source>
        <dbReference type="Proteomes" id="UP000429644"/>
    </source>
</evidence>
<accession>A0A7J9UYU8</accession>
<dbReference type="Gene3D" id="3.20.20.370">
    <property type="entry name" value="Glycoside hydrolase/deacetylase"/>
    <property type="match status" value="1"/>
</dbReference>
<gene>
    <name evidence="2" type="ORF">GB882_14120</name>
</gene>
<sequence>MTRGRLLRQAFLPRLSGVGAPGGIAVSFDDGPDPRGTPAVLEVLEVLGWRVTFFLLGSQVARYPDVARDIVAAGHEIGVHGYLHRNHLARGPLALRVDLERAKGLIGDVTGRAPYWFRPPYGVMSGGTMWAARRAALRPVLWTAWGRDWISAPAEAITATVLRTLRDGGTVLLHDSDCTSEPGSWRGTVRALPLLAAHVQARRWQVRTLTEHVGR</sequence>
<evidence type="ECO:0000313" key="2">
    <source>
        <dbReference type="EMBL" id="MPV89808.1"/>
    </source>
</evidence>